<keyword evidence="1" id="KW-0472">Membrane</keyword>
<keyword evidence="1" id="KW-1133">Transmembrane helix</keyword>
<accession>A0A9N7V1D9</accession>
<feature type="transmembrane region" description="Helical" evidence="1">
    <location>
        <begin position="20"/>
        <end position="46"/>
    </location>
</feature>
<proteinExistence type="predicted"/>
<protein>
    <submittedName>
        <fullName evidence="2">Uncharacterized protein</fullName>
    </submittedName>
</protein>
<keyword evidence="1" id="KW-0812">Transmembrane</keyword>
<organism evidence="2 3">
    <name type="scientific">Pleuronectes platessa</name>
    <name type="common">European plaice</name>
    <dbReference type="NCBI Taxonomy" id="8262"/>
    <lineage>
        <taxon>Eukaryota</taxon>
        <taxon>Metazoa</taxon>
        <taxon>Chordata</taxon>
        <taxon>Craniata</taxon>
        <taxon>Vertebrata</taxon>
        <taxon>Euteleostomi</taxon>
        <taxon>Actinopterygii</taxon>
        <taxon>Neopterygii</taxon>
        <taxon>Teleostei</taxon>
        <taxon>Neoteleostei</taxon>
        <taxon>Acanthomorphata</taxon>
        <taxon>Carangaria</taxon>
        <taxon>Pleuronectiformes</taxon>
        <taxon>Pleuronectoidei</taxon>
        <taxon>Pleuronectidae</taxon>
        <taxon>Pleuronectes</taxon>
    </lineage>
</organism>
<evidence type="ECO:0000313" key="3">
    <source>
        <dbReference type="Proteomes" id="UP001153269"/>
    </source>
</evidence>
<dbReference type="Proteomes" id="UP001153269">
    <property type="component" value="Unassembled WGS sequence"/>
</dbReference>
<evidence type="ECO:0000313" key="2">
    <source>
        <dbReference type="EMBL" id="CAB1440948.1"/>
    </source>
</evidence>
<keyword evidence="3" id="KW-1185">Reference proteome</keyword>
<gene>
    <name evidence="2" type="ORF">PLEPLA_LOCUS28743</name>
</gene>
<dbReference type="AlphaFoldDB" id="A0A9N7V1D9"/>
<reference evidence="2" key="1">
    <citation type="submission" date="2020-03" db="EMBL/GenBank/DDBJ databases">
        <authorList>
            <person name="Weist P."/>
        </authorList>
    </citation>
    <scope>NUCLEOTIDE SEQUENCE</scope>
</reference>
<name>A0A9N7V1D9_PLEPL</name>
<feature type="transmembrane region" description="Helical" evidence="1">
    <location>
        <begin position="52"/>
        <end position="72"/>
    </location>
</feature>
<sequence length="149" mass="16914">MVNSKKQNGVAKLEASRRQLIFHLSVKLSFYLSVHLSVNLSFYLSVHLSVNLSVYLSIHLSVNLSVHLSVNLSVHLRNNPTKCFTANQQNPVQVDPDQEHLICSEEPFTPAVQVQTDQQWTTPGRRFDPERITLLTRSSADGNKSMWMI</sequence>
<comment type="caution">
    <text evidence="2">The sequence shown here is derived from an EMBL/GenBank/DDBJ whole genome shotgun (WGS) entry which is preliminary data.</text>
</comment>
<evidence type="ECO:0000256" key="1">
    <source>
        <dbReference type="SAM" id="Phobius"/>
    </source>
</evidence>
<dbReference type="EMBL" id="CADEAL010002546">
    <property type="protein sequence ID" value="CAB1440948.1"/>
    <property type="molecule type" value="Genomic_DNA"/>
</dbReference>